<feature type="region of interest" description="Disordered" evidence="1">
    <location>
        <begin position="1"/>
        <end position="41"/>
    </location>
</feature>
<sequence length="180" mass="21021">MMIEKKRMKHESLEQGSGTHTHEGGPRGLGVKQVRDGSRGSGERSIMLMNLKNDFEFEQRKFTKEDIKEIIFREILEYLPQLLKDYMHGSENTYYVLCFYLDISCNFFASYFAYVAIDITYVVESIFATTDNLHRQSAKRKMVERAGESRENIFFSQGVEPHYQQQRLHLVFSKDGKPAN</sequence>
<accession>M8B0P0</accession>
<evidence type="ECO:0000313" key="3">
    <source>
        <dbReference type="EnsemblPlants" id="EMT07576"/>
    </source>
</evidence>
<reference evidence="3" key="1">
    <citation type="submission" date="2015-06" db="UniProtKB">
        <authorList>
            <consortium name="EnsemblPlants"/>
        </authorList>
    </citation>
    <scope>IDENTIFICATION</scope>
</reference>
<evidence type="ECO:0000256" key="2">
    <source>
        <dbReference type="SAM" id="Phobius"/>
    </source>
</evidence>
<organism evidence="3">
    <name type="scientific">Aegilops tauschii</name>
    <name type="common">Tausch's goatgrass</name>
    <name type="synonym">Aegilops squarrosa</name>
    <dbReference type="NCBI Taxonomy" id="37682"/>
    <lineage>
        <taxon>Eukaryota</taxon>
        <taxon>Viridiplantae</taxon>
        <taxon>Streptophyta</taxon>
        <taxon>Embryophyta</taxon>
        <taxon>Tracheophyta</taxon>
        <taxon>Spermatophyta</taxon>
        <taxon>Magnoliopsida</taxon>
        <taxon>Liliopsida</taxon>
        <taxon>Poales</taxon>
        <taxon>Poaceae</taxon>
        <taxon>BOP clade</taxon>
        <taxon>Pooideae</taxon>
        <taxon>Triticodae</taxon>
        <taxon>Triticeae</taxon>
        <taxon>Triticinae</taxon>
        <taxon>Aegilops</taxon>
    </lineage>
</organism>
<name>M8B0P0_AEGTA</name>
<dbReference type="AlphaFoldDB" id="M8B0P0"/>
<keyword evidence="2" id="KW-0812">Transmembrane</keyword>
<proteinExistence type="predicted"/>
<protein>
    <submittedName>
        <fullName evidence="3">Uncharacterized protein</fullName>
    </submittedName>
</protein>
<keyword evidence="2" id="KW-1133">Transmembrane helix</keyword>
<evidence type="ECO:0000256" key="1">
    <source>
        <dbReference type="SAM" id="MobiDB-lite"/>
    </source>
</evidence>
<keyword evidence="2" id="KW-0472">Membrane</keyword>
<feature type="transmembrane region" description="Helical" evidence="2">
    <location>
        <begin position="94"/>
        <end position="117"/>
    </location>
</feature>
<dbReference type="EnsemblPlants" id="EMT07576">
    <property type="protein sequence ID" value="EMT07576"/>
    <property type="gene ID" value="F775_24435"/>
</dbReference>